<sequence>FAEWVFECLNELRKSDVQRQLLINPIRHSIQNEHEMLCLTNHIQQISEQDIVDILIGRYIEPLPTDRFLEYTSQALHKFRPFWVEKIEATILTLLDNFIEDSDNDAQQFELPSDDDDDISAFTDKTKLLLYIDKYLEKKNID</sequence>
<organism evidence="1 2">
    <name type="scientific">Rotaria magnacalcarata</name>
    <dbReference type="NCBI Taxonomy" id="392030"/>
    <lineage>
        <taxon>Eukaryota</taxon>
        <taxon>Metazoa</taxon>
        <taxon>Spiralia</taxon>
        <taxon>Gnathifera</taxon>
        <taxon>Rotifera</taxon>
        <taxon>Eurotatoria</taxon>
        <taxon>Bdelloidea</taxon>
        <taxon>Philodinida</taxon>
        <taxon>Philodinidae</taxon>
        <taxon>Rotaria</taxon>
    </lineage>
</organism>
<evidence type="ECO:0000313" key="1">
    <source>
        <dbReference type="EMBL" id="CAF2162869.1"/>
    </source>
</evidence>
<dbReference type="EMBL" id="CAJNRF010014941">
    <property type="protein sequence ID" value="CAF2162869.1"/>
    <property type="molecule type" value="Genomic_DNA"/>
</dbReference>
<dbReference type="AlphaFoldDB" id="A0A816YMR0"/>
<accession>A0A816YMR0</accession>
<proteinExistence type="predicted"/>
<reference evidence="1" key="1">
    <citation type="submission" date="2021-02" db="EMBL/GenBank/DDBJ databases">
        <authorList>
            <person name="Nowell W R."/>
        </authorList>
    </citation>
    <scope>NUCLEOTIDE SEQUENCE</scope>
</reference>
<evidence type="ECO:0000313" key="2">
    <source>
        <dbReference type="Proteomes" id="UP000663856"/>
    </source>
</evidence>
<feature type="non-terminal residue" evidence="1">
    <location>
        <position position="1"/>
    </location>
</feature>
<gene>
    <name evidence="1" type="ORF">WKI299_LOCUS32366</name>
</gene>
<name>A0A816YMR0_9BILA</name>
<protein>
    <submittedName>
        <fullName evidence="1">Uncharacterized protein</fullName>
    </submittedName>
</protein>
<comment type="caution">
    <text evidence="1">The sequence shown here is derived from an EMBL/GenBank/DDBJ whole genome shotgun (WGS) entry which is preliminary data.</text>
</comment>
<dbReference type="Proteomes" id="UP000663856">
    <property type="component" value="Unassembled WGS sequence"/>
</dbReference>